<feature type="transmembrane region" description="Helical" evidence="1">
    <location>
        <begin position="122"/>
        <end position="148"/>
    </location>
</feature>
<feature type="transmembrane region" description="Helical" evidence="1">
    <location>
        <begin position="76"/>
        <end position="95"/>
    </location>
</feature>
<dbReference type="AlphaFoldDB" id="A0A1B6F419"/>
<organism evidence="2">
    <name type="scientific">Cuerna arida</name>
    <dbReference type="NCBI Taxonomy" id="1464854"/>
    <lineage>
        <taxon>Eukaryota</taxon>
        <taxon>Metazoa</taxon>
        <taxon>Ecdysozoa</taxon>
        <taxon>Arthropoda</taxon>
        <taxon>Hexapoda</taxon>
        <taxon>Insecta</taxon>
        <taxon>Pterygota</taxon>
        <taxon>Neoptera</taxon>
        <taxon>Paraneoptera</taxon>
        <taxon>Hemiptera</taxon>
        <taxon>Auchenorrhyncha</taxon>
        <taxon>Membracoidea</taxon>
        <taxon>Cicadellidae</taxon>
        <taxon>Cicadellinae</taxon>
        <taxon>Proconiini</taxon>
        <taxon>Cuerna</taxon>
    </lineage>
</organism>
<keyword evidence="1" id="KW-0812">Transmembrane</keyword>
<reference evidence="2" key="1">
    <citation type="submission" date="2015-11" db="EMBL/GenBank/DDBJ databases">
        <title>De novo transcriptome assembly of four potential Pierce s Disease insect vectors from Arizona vineyards.</title>
        <authorList>
            <person name="Tassone E.E."/>
        </authorList>
    </citation>
    <scope>NUCLEOTIDE SEQUENCE</scope>
</reference>
<feature type="transmembrane region" description="Helical" evidence="1">
    <location>
        <begin position="49"/>
        <end position="67"/>
    </location>
</feature>
<name>A0A1B6F419_9HEMI</name>
<accession>A0A1B6F419</accession>
<evidence type="ECO:0008006" key="3">
    <source>
        <dbReference type="Google" id="ProtNLM"/>
    </source>
</evidence>
<dbReference type="EMBL" id="GECZ01024852">
    <property type="protein sequence ID" value="JAS44917.1"/>
    <property type="molecule type" value="Transcribed_RNA"/>
</dbReference>
<gene>
    <name evidence="2" type="ORF">g.6612</name>
</gene>
<feature type="transmembrane region" description="Helical" evidence="1">
    <location>
        <begin position="160"/>
        <end position="181"/>
    </location>
</feature>
<keyword evidence="1" id="KW-1133">Transmembrane helix</keyword>
<sequence>MSYRKESVVSDVTRTADELPTIVAKLQTSGLWTRTDTFYPFSQVLRLRVLQIVCGITIMVMGSVAWIEDRASLTKLGLGVPAGVFTVLAAGASIHTSRGFGGYRPASCHHTSLRFLGPSPGIAVPLTALWLATCGLHAAIIVQAANVLKHSDYNRSHTSFLLAVVETLLSTTTLVAVVWVVRIDCCYDPD</sequence>
<keyword evidence="1" id="KW-0472">Membrane</keyword>
<evidence type="ECO:0000256" key="1">
    <source>
        <dbReference type="SAM" id="Phobius"/>
    </source>
</evidence>
<protein>
    <recommendedName>
        <fullName evidence="3">MARVEL domain-containing protein</fullName>
    </recommendedName>
</protein>
<proteinExistence type="predicted"/>
<evidence type="ECO:0000313" key="2">
    <source>
        <dbReference type="EMBL" id="JAS44917.1"/>
    </source>
</evidence>